<evidence type="ECO:0000313" key="10">
    <source>
        <dbReference type="EMBL" id="TDO31420.1"/>
    </source>
</evidence>
<keyword evidence="4 7" id="KW-0812">Transmembrane</keyword>
<dbReference type="Pfam" id="PF00528">
    <property type="entry name" value="BPD_transp_1"/>
    <property type="match status" value="1"/>
</dbReference>
<dbReference type="PANTHER" id="PTHR43163">
    <property type="entry name" value="DIPEPTIDE TRANSPORT SYSTEM PERMEASE PROTEIN DPPB-RELATED"/>
    <property type="match status" value="1"/>
</dbReference>
<evidence type="ECO:0000256" key="6">
    <source>
        <dbReference type="ARBA" id="ARBA00023136"/>
    </source>
</evidence>
<evidence type="ECO:0000256" key="8">
    <source>
        <dbReference type="SAM" id="MobiDB-lite"/>
    </source>
</evidence>
<dbReference type="EMBL" id="SNWR01000002">
    <property type="protein sequence ID" value="TDO31420.1"/>
    <property type="molecule type" value="Genomic_DNA"/>
</dbReference>
<name>A0A4R6J7E2_9ACTN</name>
<evidence type="ECO:0000256" key="1">
    <source>
        <dbReference type="ARBA" id="ARBA00004651"/>
    </source>
</evidence>
<dbReference type="PANTHER" id="PTHR43163:SF6">
    <property type="entry name" value="DIPEPTIDE TRANSPORT SYSTEM PERMEASE PROTEIN DPPB-RELATED"/>
    <property type="match status" value="1"/>
</dbReference>
<evidence type="ECO:0000256" key="7">
    <source>
        <dbReference type="RuleBase" id="RU363032"/>
    </source>
</evidence>
<keyword evidence="2 7" id="KW-0813">Transport</keyword>
<dbReference type="GO" id="GO:0071916">
    <property type="term" value="F:dipeptide transmembrane transporter activity"/>
    <property type="evidence" value="ECO:0007669"/>
    <property type="project" value="TreeGrafter"/>
</dbReference>
<evidence type="ECO:0000259" key="9">
    <source>
        <dbReference type="PROSITE" id="PS50928"/>
    </source>
</evidence>
<sequence>MIVLRRLFTGLVVLWAAATAAYLALIAAPGSTVDSIVGDGADTPLIRAQIIHEWGLDRPAIVQYLDYLWRAAQGDLGRSYLLQRPVRDVIADQIGPTLSLAVAAAALGVVLALVLAVTTRQPWARRVSSTAELVLVSTPPFLIGIVLLSVFSFRLGWFPVSGGDGLASLVLPAVTLALPVAGVLTQVLRDGIDRALDEPFAVTARARGLEERAVLVRHALRHALLPVVTLVGWLFGVLLGGAVIIETVFGRPGLGQVTLAAVNSADMPVVLAVVVFSAFVYVVINTLADLAYLVIDPRLRPATASAAVASSPSSGSAVASSPSSGSAAGSSPSSGSAAGSSPPSGSALRSSPSSGA</sequence>
<dbReference type="GO" id="GO:0005886">
    <property type="term" value="C:plasma membrane"/>
    <property type="evidence" value="ECO:0007669"/>
    <property type="project" value="UniProtKB-SubCell"/>
</dbReference>
<dbReference type="Proteomes" id="UP000294901">
    <property type="component" value="Unassembled WGS sequence"/>
</dbReference>
<keyword evidence="11" id="KW-1185">Reference proteome</keyword>
<dbReference type="SUPFAM" id="SSF161098">
    <property type="entry name" value="MetI-like"/>
    <property type="match status" value="1"/>
</dbReference>
<gene>
    <name evidence="10" type="ORF">C8E87_6844</name>
</gene>
<evidence type="ECO:0000313" key="11">
    <source>
        <dbReference type="Proteomes" id="UP000294901"/>
    </source>
</evidence>
<feature type="transmembrane region" description="Helical" evidence="7">
    <location>
        <begin position="269"/>
        <end position="295"/>
    </location>
</feature>
<accession>A0A4R6J7E2</accession>
<dbReference type="InterPro" id="IPR000515">
    <property type="entry name" value="MetI-like"/>
</dbReference>
<feature type="transmembrane region" description="Helical" evidence="7">
    <location>
        <begin position="98"/>
        <end position="118"/>
    </location>
</feature>
<feature type="transmembrane region" description="Helical" evidence="7">
    <location>
        <begin position="223"/>
        <end position="249"/>
    </location>
</feature>
<dbReference type="InterPro" id="IPR035906">
    <property type="entry name" value="MetI-like_sf"/>
</dbReference>
<proteinExistence type="inferred from homology"/>
<comment type="similarity">
    <text evidence="7">Belongs to the binding-protein-dependent transport system permease family.</text>
</comment>
<keyword evidence="3" id="KW-1003">Cell membrane</keyword>
<feature type="transmembrane region" description="Helical" evidence="7">
    <location>
        <begin position="130"/>
        <end position="153"/>
    </location>
</feature>
<evidence type="ECO:0000256" key="5">
    <source>
        <dbReference type="ARBA" id="ARBA00022989"/>
    </source>
</evidence>
<protein>
    <submittedName>
        <fullName evidence="10">Peptide/nickel transport system permease protein</fullName>
    </submittedName>
</protein>
<keyword evidence="6 7" id="KW-0472">Membrane</keyword>
<dbReference type="CDD" id="cd06261">
    <property type="entry name" value="TM_PBP2"/>
    <property type="match status" value="1"/>
</dbReference>
<evidence type="ECO:0000256" key="4">
    <source>
        <dbReference type="ARBA" id="ARBA00022692"/>
    </source>
</evidence>
<feature type="region of interest" description="Disordered" evidence="8">
    <location>
        <begin position="308"/>
        <end position="356"/>
    </location>
</feature>
<dbReference type="OrthoDB" id="9809425at2"/>
<reference evidence="10 11" key="1">
    <citation type="submission" date="2019-03" db="EMBL/GenBank/DDBJ databases">
        <title>Sequencing the genomes of 1000 actinobacteria strains.</title>
        <authorList>
            <person name="Klenk H.-P."/>
        </authorList>
    </citation>
    <scope>NUCLEOTIDE SEQUENCE [LARGE SCALE GENOMIC DNA]</scope>
    <source>
        <strain evidence="10 11">DSM 43805</strain>
    </source>
</reference>
<comment type="caution">
    <text evidence="10">The sequence shown here is derived from an EMBL/GenBank/DDBJ whole genome shotgun (WGS) entry which is preliminary data.</text>
</comment>
<evidence type="ECO:0000256" key="3">
    <source>
        <dbReference type="ARBA" id="ARBA00022475"/>
    </source>
</evidence>
<feature type="transmembrane region" description="Helical" evidence="7">
    <location>
        <begin position="165"/>
        <end position="184"/>
    </location>
</feature>
<dbReference type="RefSeq" id="WP_133877537.1">
    <property type="nucleotide sequence ID" value="NZ_BOMD01000077.1"/>
</dbReference>
<keyword evidence="5 7" id="KW-1133">Transmembrane helix</keyword>
<dbReference type="Gene3D" id="1.10.3720.10">
    <property type="entry name" value="MetI-like"/>
    <property type="match status" value="1"/>
</dbReference>
<dbReference type="AlphaFoldDB" id="A0A4R6J7E2"/>
<feature type="domain" description="ABC transmembrane type-1" evidence="9">
    <location>
        <begin position="94"/>
        <end position="288"/>
    </location>
</feature>
<evidence type="ECO:0000256" key="2">
    <source>
        <dbReference type="ARBA" id="ARBA00022448"/>
    </source>
</evidence>
<organism evidence="10 11">
    <name type="scientific">Paractinoplanes brasiliensis</name>
    <dbReference type="NCBI Taxonomy" id="52695"/>
    <lineage>
        <taxon>Bacteria</taxon>
        <taxon>Bacillati</taxon>
        <taxon>Actinomycetota</taxon>
        <taxon>Actinomycetes</taxon>
        <taxon>Micromonosporales</taxon>
        <taxon>Micromonosporaceae</taxon>
        <taxon>Paractinoplanes</taxon>
    </lineage>
</organism>
<dbReference type="PROSITE" id="PS50928">
    <property type="entry name" value="ABC_TM1"/>
    <property type="match status" value="1"/>
</dbReference>
<comment type="subcellular location">
    <subcellularLocation>
        <location evidence="1 7">Cell membrane</location>
        <topology evidence="1 7">Multi-pass membrane protein</topology>
    </subcellularLocation>
</comment>